<evidence type="ECO:0000256" key="1">
    <source>
        <dbReference type="ARBA" id="ARBA00001974"/>
    </source>
</evidence>
<dbReference type="InterPro" id="IPR002938">
    <property type="entry name" value="FAD-bd"/>
</dbReference>
<dbReference type="GO" id="GO:0016709">
    <property type="term" value="F:oxidoreductase activity, acting on paired donors, with incorporation or reduction of molecular oxygen, NAD(P)H as one donor, and incorporation of one atom of oxygen"/>
    <property type="evidence" value="ECO:0007669"/>
    <property type="project" value="UniProtKB-ARBA"/>
</dbReference>
<dbReference type="KEGG" id="kbs:EPA93_32445"/>
<protein>
    <submittedName>
        <fullName evidence="6">3-(3-hydroxyphenyl)propionate hydroxylase</fullName>
    </submittedName>
</protein>
<evidence type="ECO:0000256" key="4">
    <source>
        <dbReference type="ARBA" id="ARBA00022827"/>
    </source>
</evidence>
<keyword evidence="4" id="KW-0274">FAD</keyword>
<dbReference type="PANTHER" id="PTHR43004">
    <property type="entry name" value="TRK SYSTEM POTASSIUM UPTAKE PROTEIN"/>
    <property type="match status" value="1"/>
</dbReference>
<dbReference type="SUPFAM" id="SSF52833">
    <property type="entry name" value="Thioredoxin-like"/>
    <property type="match status" value="1"/>
</dbReference>
<dbReference type="PANTHER" id="PTHR43004:SF19">
    <property type="entry name" value="BINDING MONOOXYGENASE, PUTATIVE (JCVI)-RELATED"/>
    <property type="match status" value="1"/>
</dbReference>
<dbReference type="Proteomes" id="UP000290365">
    <property type="component" value="Chromosome"/>
</dbReference>
<evidence type="ECO:0000259" key="5">
    <source>
        <dbReference type="Pfam" id="PF01494"/>
    </source>
</evidence>
<name>A0A4V0YZP4_KTERU</name>
<dbReference type="EMBL" id="CP035758">
    <property type="protein sequence ID" value="QBD80431.1"/>
    <property type="molecule type" value="Genomic_DNA"/>
</dbReference>
<comment type="cofactor">
    <cofactor evidence="1">
        <name>FAD</name>
        <dbReference type="ChEBI" id="CHEBI:57692"/>
    </cofactor>
</comment>
<dbReference type="Gene3D" id="3.40.30.120">
    <property type="match status" value="1"/>
</dbReference>
<organism evidence="6 7">
    <name type="scientific">Ktedonosporobacter rubrisoli</name>
    <dbReference type="NCBI Taxonomy" id="2509675"/>
    <lineage>
        <taxon>Bacteria</taxon>
        <taxon>Bacillati</taxon>
        <taxon>Chloroflexota</taxon>
        <taxon>Ktedonobacteria</taxon>
        <taxon>Ktedonobacterales</taxon>
        <taxon>Ktedonosporobacteraceae</taxon>
        <taxon>Ktedonosporobacter</taxon>
    </lineage>
</organism>
<evidence type="ECO:0000256" key="2">
    <source>
        <dbReference type="ARBA" id="ARBA00007801"/>
    </source>
</evidence>
<dbReference type="InterPro" id="IPR050641">
    <property type="entry name" value="RIFMO-like"/>
</dbReference>
<keyword evidence="7" id="KW-1185">Reference proteome</keyword>
<dbReference type="Gene3D" id="3.30.70.2450">
    <property type="match status" value="1"/>
</dbReference>
<gene>
    <name evidence="6" type="ORF">EPA93_32445</name>
</gene>
<dbReference type="InterPro" id="IPR036249">
    <property type="entry name" value="Thioredoxin-like_sf"/>
</dbReference>
<dbReference type="SUPFAM" id="SSF51905">
    <property type="entry name" value="FAD/NAD(P)-binding domain"/>
    <property type="match status" value="1"/>
</dbReference>
<dbReference type="PRINTS" id="PR00420">
    <property type="entry name" value="RNGMNOXGNASE"/>
</dbReference>
<dbReference type="NCBIfam" id="NF004832">
    <property type="entry name" value="PRK06184.1"/>
    <property type="match status" value="1"/>
</dbReference>
<dbReference type="InterPro" id="IPR036188">
    <property type="entry name" value="FAD/NAD-bd_sf"/>
</dbReference>
<dbReference type="RefSeq" id="WP_129891495.1">
    <property type="nucleotide sequence ID" value="NZ_CP035758.1"/>
</dbReference>
<dbReference type="Gene3D" id="3.50.50.60">
    <property type="entry name" value="FAD/NAD(P)-binding domain"/>
    <property type="match status" value="1"/>
</dbReference>
<dbReference type="AlphaFoldDB" id="A0A4V0YZP4"/>
<proteinExistence type="inferred from homology"/>
<sequence>MTDSSSTDVLIVGAGPVGLTLANDLVRRNIPCRIIDQRRAYHNEIRAKGLTPRTLEVFEDLDILKQIHARGSRNRPFRFYEHARLVSELDPASDPNNQPTPDAPYRGTFMISQVQTEAVLREHLSEQGLQVESGSKLVKVSQNAASVTAQIVHGTQNQMIQARYLVGCDGGHSTVRHLCNFTFLGETLENEQHINAGLLVNGLDPAYMHTWADPDQGLFLAPLPYDDIWIFQATISPEQHDTSLSTLQRIFDERAGLPGVHLSDLQWTSIWRPNIRMVKQYRHGRVFLAGDAAHVHSPVGGQGMNTGIMDAYNLGWKLAHVLYGAPDALLETYQAERLPIAQAVLASTTVRHKTWLHHDTGNSDVSANIQAVSKLLASKDPSADTTQLSITYRGGPLAYDLDETTGIRAGDRAPDAPCIHAASSRKVRLFELFRGPHWTLLIFGDSPVPQLPAILQGFLRTYTIIHPGTARVGEHILVDVDGYAHHFYGISGDALILIRPDGYVGLTAGKVDQEPLLNYLFMILGKGE</sequence>
<comment type="similarity">
    <text evidence="2">Belongs to the PheA/TfdB FAD monooxygenase family.</text>
</comment>
<evidence type="ECO:0000256" key="3">
    <source>
        <dbReference type="ARBA" id="ARBA00022630"/>
    </source>
</evidence>
<evidence type="ECO:0000313" key="6">
    <source>
        <dbReference type="EMBL" id="QBD80431.1"/>
    </source>
</evidence>
<feature type="domain" description="FAD-binding" evidence="5">
    <location>
        <begin position="7"/>
        <end position="346"/>
    </location>
</feature>
<dbReference type="GO" id="GO:0071949">
    <property type="term" value="F:FAD binding"/>
    <property type="evidence" value="ECO:0007669"/>
    <property type="project" value="InterPro"/>
</dbReference>
<accession>A0A4V0YZP4</accession>
<reference evidence="6 7" key="1">
    <citation type="submission" date="2019-01" db="EMBL/GenBank/DDBJ databases">
        <title>Ktedonosporobacter rubrisoli SCAWS-G2.</title>
        <authorList>
            <person name="Huang Y."/>
            <person name="Yan B."/>
        </authorList>
    </citation>
    <scope>NUCLEOTIDE SEQUENCE [LARGE SCALE GENOMIC DNA]</scope>
    <source>
        <strain evidence="6 7">SCAWS-G2</strain>
    </source>
</reference>
<dbReference type="Pfam" id="PF01494">
    <property type="entry name" value="FAD_binding_3"/>
    <property type="match status" value="1"/>
</dbReference>
<dbReference type="OrthoDB" id="8670884at2"/>
<keyword evidence="3" id="KW-0285">Flavoprotein</keyword>
<evidence type="ECO:0000313" key="7">
    <source>
        <dbReference type="Proteomes" id="UP000290365"/>
    </source>
</evidence>